<feature type="region of interest" description="Disordered" evidence="9">
    <location>
        <begin position="77"/>
        <end position="101"/>
    </location>
</feature>
<evidence type="ECO:0000256" key="1">
    <source>
        <dbReference type="ARBA" id="ARBA00004123"/>
    </source>
</evidence>
<keyword evidence="5 8" id="KW-0804">Transcription</keyword>
<dbReference type="GO" id="GO:0003712">
    <property type="term" value="F:transcription coregulator activity"/>
    <property type="evidence" value="ECO:0007669"/>
    <property type="project" value="InterPro"/>
</dbReference>
<dbReference type="GO" id="GO:0006357">
    <property type="term" value="P:regulation of transcription by RNA polymerase II"/>
    <property type="evidence" value="ECO:0007669"/>
    <property type="project" value="InterPro"/>
</dbReference>
<proteinExistence type="inferred from homology"/>
<comment type="subunit">
    <text evidence="8">Component of the Mediator complex.</text>
</comment>
<organism evidence="10 11">
    <name type="scientific">Rhizopus microsporus ATCC 52813</name>
    <dbReference type="NCBI Taxonomy" id="1340429"/>
    <lineage>
        <taxon>Eukaryota</taxon>
        <taxon>Fungi</taxon>
        <taxon>Fungi incertae sedis</taxon>
        <taxon>Mucoromycota</taxon>
        <taxon>Mucoromycotina</taxon>
        <taxon>Mucoromycetes</taxon>
        <taxon>Mucorales</taxon>
        <taxon>Mucorineae</taxon>
        <taxon>Rhizopodaceae</taxon>
        <taxon>Rhizopus</taxon>
    </lineage>
</organism>
<dbReference type="GO" id="GO:0016592">
    <property type="term" value="C:mediator complex"/>
    <property type="evidence" value="ECO:0007669"/>
    <property type="project" value="InterPro"/>
</dbReference>
<accession>A0A2G4T938</accession>
<dbReference type="Proteomes" id="UP000242254">
    <property type="component" value="Unassembled WGS sequence"/>
</dbReference>
<evidence type="ECO:0000256" key="5">
    <source>
        <dbReference type="ARBA" id="ARBA00023163"/>
    </source>
</evidence>
<evidence type="ECO:0000256" key="4">
    <source>
        <dbReference type="ARBA" id="ARBA00023015"/>
    </source>
</evidence>
<comment type="similarity">
    <text evidence="2 8">Belongs to the Mediator complex subunit 17 family.</text>
</comment>
<keyword evidence="4 8" id="KW-0805">Transcription regulation</keyword>
<sequence length="638" mass="72400">MTSGPEAKRIKLSLEPFIDNKTVDITNTGHEILKTEVPLAEKTMQNVDRIWFERGEWKDITEQSLKESIAKGNERVEEKKEQKESAEQQQLQLQQQQQGQMAPSGMDIVKLRESVINKLFHAKSEIDVALDVINILLASHHASTAKDLVLPAGSLSATYVTKPKPTLKAELEAVQLNLGLKRKASMLFLDAAQQRQASEYLKKSASALKSIIEREHEFWDEALNVRRHNWIMYANTNQMNGSFLIQYGFAEGKIMRFQIENKRCLPPLFLNIAGSDFNEASLGELKRADDGTQLSVAHVQARRVAVRLRHAGTLLGMTDDSKEEDENYAEPEPKNIQDRLVQANSTVFDAELFSNILAEAQTLNSNVHIGNDQVEINIDGDIDLSISKLPITNAETPPKDRAITNRMIDLSLRLLLLQRHNYNIWKTKAKILSPNPIVQQSLSKKSDTNNAANAMATSHHHHHTVIPRAQTRVDLPKTVPILFPIISITKFWVQFDRIRQVVHSILYPFRRLGFSVHFKVCSDDKVKSLYPSYGTVALYFDIGLHKGPHLRFILNQQTGVISALLPQTTVVLQQASELRVFLSREINVMCLETICNVANDIIRLHPNYQARMFLWKLDRIDESIHGSLCTKDGQWQHM</sequence>
<evidence type="ECO:0000256" key="9">
    <source>
        <dbReference type="SAM" id="MobiDB-lite"/>
    </source>
</evidence>
<reference evidence="10 11" key="1">
    <citation type="journal article" date="2016" name="Proc. Natl. Acad. Sci. U.S.A.">
        <title>Lipid metabolic changes in an early divergent fungus govern the establishment of a mutualistic symbiosis with endobacteria.</title>
        <authorList>
            <person name="Lastovetsky O.A."/>
            <person name="Gaspar M.L."/>
            <person name="Mondo S.J."/>
            <person name="LaButti K.M."/>
            <person name="Sandor L."/>
            <person name="Grigoriev I.V."/>
            <person name="Henry S.A."/>
            <person name="Pawlowska T.E."/>
        </authorList>
    </citation>
    <scope>NUCLEOTIDE SEQUENCE [LARGE SCALE GENOMIC DNA]</scope>
    <source>
        <strain evidence="10 11">ATCC 52813</strain>
    </source>
</reference>
<name>A0A2G4T938_RHIZD</name>
<gene>
    <name evidence="8" type="primary">MED17</name>
    <name evidence="10" type="ORF">RHIMIDRAFT_232952</name>
</gene>
<dbReference type="STRING" id="1340429.A0A2G4T938"/>
<evidence type="ECO:0000256" key="7">
    <source>
        <dbReference type="ARBA" id="ARBA00032014"/>
    </source>
</evidence>
<feature type="compositionally biased region" description="Basic and acidic residues" evidence="9">
    <location>
        <begin position="77"/>
        <end position="86"/>
    </location>
</feature>
<keyword evidence="11" id="KW-1185">Reference proteome</keyword>
<dbReference type="GO" id="GO:0070847">
    <property type="term" value="C:core mediator complex"/>
    <property type="evidence" value="ECO:0007669"/>
    <property type="project" value="TreeGrafter"/>
</dbReference>
<evidence type="ECO:0000256" key="3">
    <source>
        <dbReference type="ARBA" id="ARBA00019610"/>
    </source>
</evidence>
<protein>
    <recommendedName>
        <fullName evidence="3 8">Mediator of RNA polymerase II transcription subunit 17</fullName>
    </recommendedName>
    <alternativeName>
        <fullName evidence="7 8">Mediator complex subunit 17</fullName>
    </alternativeName>
</protein>
<evidence type="ECO:0000313" key="11">
    <source>
        <dbReference type="Proteomes" id="UP000242254"/>
    </source>
</evidence>
<comment type="subcellular location">
    <subcellularLocation>
        <location evidence="1 8">Nucleus</location>
    </subcellularLocation>
</comment>
<keyword evidence="6 8" id="KW-0539">Nucleus</keyword>
<evidence type="ECO:0000256" key="6">
    <source>
        <dbReference type="ARBA" id="ARBA00023242"/>
    </source>
</evidence>
<dbReference type="EMBL" id="KZ303842">
    <property type="protein sequence ID" value="PHZ17525.1"/>
    <property type="molecule type" value="Genomic_DNA"/>
</dbReference>
<dbReference type="AlphaFoldDB" id="A0A2G4T938"/>
<keyword evidence="8" id="KW-0010">Activator</keyword>
<dbReference type="PANTHER" id="PTHR13114:SF7">
    <property type="entry name" value="MEDIATOR OF RNA POLYMERASE II TRANSCRIPTION SUBUNIT 17"/>
    <property type="match status" value="1"/>
</dbReference>
<dbReference type="InterPro" id="IPR019313">
    <property type="entry name" value="Mediator_Med17"/>
</dbReference>
<evidence type="ECO:0000256" key="8">
    <source>
        <dbReference type="RuleBase" id="RU364140"/>
    </source>
</evidence>
<dbReference type="PANTHER" id="PTHR13114">
    <property type="entry name" value="MEDIATOR OF RNA POLYMERASE II TRANSCRIPTION SUBUNIT 17"/>
    <property type="match status" value="1"/>
</dbReference>
<feature type="compositionally biased region" description="Low complexity" evidence="9">
    <location>
        <begin position="87"/>
        <end position="100"/>
    </location>
</feature>
<evidence type="ECO:0000256" key="2">
    <source>
        <dbReference type="ARBA" id="ARBA00005635"/>
    </source>
</evidence>
<evidence type="ECO:0000313" key="10">
    <source>
        <dbReference type="EMBL" id="PHZ17525.1"/>
    </source>
</evidence>
<comment type="function">
    <text evidence="8">Component of the Mediator complex, a coactivator involved in the regulated transcription of nearly all RNA polymerase II-dependent genes. Mediator functions as a bridge to convey information from gene-specific regulatory proteins to the basal RNA polymerase II transcription machinery. Mediator is recruited to promoters by direct interactions with regulatory proteins and serves as a scaffold for the assembly of a functional preinitiation complex with RNA polymerase II and the general transcription factors.</text>
</comment>
<dbReference type="Pfam" id="PF10156">
    <property type="entry name" value="Med17"/>
    <property type="match status" value="1"/>
</dbReference>